<sequence>MDPKVTIEVLEEIRSMSQDLHTTTKDDQITTNMGTNMRTSDETSTDMKVEVPEQEESELKRLQQEIIDSSIFDIDNSSPEEVLSASKIMIDEHKSNTPKQENQDGQKKNKGKQVEPITYSEAMKAHNNCMTDLPEILEQIDKGLRNVLPYPVPIEERQHLLLMIKALRKIYKFDKLHESYLDLSCRDLSDYPKNLTDEELNRMIEKVNKLAEVHINSLEVNDVQKAQLEQIYNVNRQIEDTFEEDKRADKIVLQGVRKPNQGVQQMLNTEADTDDLKTKCSQPNIKETNIQWLAKVNKTNNAHRIYKKAVYKNNNKKTM</sequence>
<comment type="caution">
    <text evidence="2">The sequence shown here is derived from an EMBL/GenBank/DDBJ whole genome shotgun (WGS) entry which is preliminary data.</text>
</comment>
<evidence type="ECO:0000256" key="1">
    <source>
        <dbReference type="SAM" id="MobiDB-lite"/>
    </source>
</evidence>
<feature type="compositionally biased region" description="Polar residues" evidence="1">
    <location>
        <begin position="29"/>
        <end position="38"/>
    </location>
</feature>
<dbReference type="Proteomes" id="UP000789901">
    <property type="component" value="Unassembled WGS sequence"/>
</dbReference>
<feature type="compositionally biased region" description="Basic and acidic residues" evidence="1">
    <location>
        <begin position="92"/>
        <end position="107"/>
    </location>
</feature>
<name>A0ABN7UQX8_GIGMA</name>
<organism evidence="2 3">
    <name type="scientific">Gigaspora margarita</name>
    <dbReference type="NCBI Taxonomy" id="4874"/>
    <lineage>
        <taxon>Eukaryota</taxon>
        <taxon>Fungi</taxon>
        <taxon>Fungi incertae sedis</taxon>
        <taxon>Mucoromycota</taxon>
        <taxon>Glomeromycotina</taxon>
        <taxon>Glomeromycetes</taxon>
        <taxon>Diversisporales</taxon>
        <taxon>Gigasporaceae</taxon>
        <taxon>Gigaspora</taxon>
    </lineage>
</organism>
<feature type="region of interest" description="Disordered" evidence="1">
    <location>
        <begin position="17"/>
        <end position="51"/>
    </location>
</feature>
<evidence type="ECO:0000313" key="3">
    <source>
        <dbReference type="Proteomes" id="UP000789901"/>
    </source>
</evidence>
<feature type="region of interest" description="Disordered" evidence="1">
    <location>
        <begin position="92"/>
        <end position="114"/>
    </location>
</feature>
<gene>
    <name evidence="2" type="ORF">GMARGA_LOCUS9609</name>
</gene>
<reference evidence="2 3" key="1">
    <citation type="submission" date="2021-06" db="EMBL/GenBank/DDBJ databases">
        <authorList>
            <person name="Kallberg Y."/>
            <person name="Tangrot J."/>
            <person name="Rosling A."/>
        </authorList>
    </citation>
    <scope>NUCLEOTIDE SEQUENCE [LARGE SCALE GENOMIC DNA]</scope>
    <source>
        <strain evidence="2 3">120-4 pot B 10/14</strain>
    </source>
</reference>
<accession>A0ABN7UQX8</accession>
<dbReference type="EMBL" id="CAJVQB010005215">
    <property type="protein sequence ID" value="CAG8655926.1"/>
    <property type="molecule type" value="Genomic_DNA"/>
</dbReference>
<evidence type="ECO:0000313" key="2">
    <source>
        <dbReference type="EMBL" id="CAG8655926.1"/>
    </source>
</evidence>
<proteinExistence type="predicted"/>
<keyword evidence="3" id="KW-1185">Reference proteome</keyword>
<feature type="compositionally biased region" description="Basic and acidic residues" evidence="1">
    <location>
        <begin position="39"/>
        <end position="51"/>
    </location>
</feature>
<protein>
    <submittedName>
        <fullName evidence="2">7104_t:CDS:1</fullName>
    </submittedName>
</protein>